<evidence type="ECO:0000313" key="3">
    <source>
        <dbReference type="Proteomes" id="UP000515146"/>
    </source>
</evidence>
<feature type="region of interest" description="Disordered" evidence="2">
    <location>
        <begin position="117"/>
        <end position="139"/>
    </location>
</feature>
<dbReference type="InterPro" id="IPR025602">
    <property type="entry name" value="BCP1_family"/>
</dbReference>
<dbReference type="FunCoup" id="A0A6P6XL97">
    <property type="interactions" value="1637"/>
</dbReference>
<dbReference type="PANTHER" id="PTHR13261:SF0">
    <property type="entry name" value="BRCA2 AND CDKN1A-INTERACTING PROTEIN"/>
    <property type="match status" value="1"/>
</dbReference>
<dbReference type="Proteomes" id="UP000515146">
    <property type="component" value="Unplaced"/>
</dbReference>
<evidence type="ECO:0000313" key="4">
    <source>
        <dbReference type="RefSeq" id="XP_027193746.1"/>
    </source>
</evidence>
<name>A0A6P6XL97_DERPT</name>
<organism evidence="3 4">
    <name type="scientific">Dermatophagoides pteronyssinus</name>
    <name type="common">European house dust mite</name>
    <dbReference type="NCBI Taxonomy" id="6956"/>
    <lineage>
        <taxon>Eukaryota</taxon>
        <taxon>Metazoa</taxon>
        <taxon>Ecdysozoa</taxon>
        <taxon>Arthropoda</taxon>
        <taxon>Chelicerata</taxon>
        <taxon>Arachnida</taxon>
        <taxon>Acari</taxon>
        <taxon>Acariformes</taxon>
        <taxon>Sarcoptiformes</taxon>
        <taxon>Astigmata</taxon>
        <taxon>Psoroptidia</taxon>
        <taxon>Analgoidea</taxon>
        <taxon>Pyroglyphidae</taxon>
        <taxon>Dermatophagoidinae</taxon>
        <taxon>Dermatophagoides</taxon>
    </lineage>
</organism>
<feature type="compositionally biased region" description="Acidic residues" evidence="2">
    <location>
        <begin position="48"/>
        <end position="64"/>
    </location>
</feature>
<feature type="region of interest" description="Disordered" evidence="2">
    <location>
        <begin position="1"/>
        <end position="65"/>
    </location>
</feature>
<protein>
    <submittedName>
        <fullName evidence="4">Protein BCCIP homolog</fullName>
    </submittedName>
</protein>
<comment type="similarity">
    <text evidence="1">Belongs to the BCP1 family.</text>
</comment>
<dbReference type="OMA" id="YIQPEME"/>
<dbReference type="InParanoid" id="A0A6P6XL97"/>
<dbReference type="OrthoDB" id="27543at2759"/>
<evidence type="ECO:0000256" key="1">
    <source>
        <dbReference type="ARBA" id="ARBA00006781"/>
    </source>
</evidence>
<dbReference type="RefSeq" id="XP_027193746.1">
    <property type="nucleotide sequence ID" value="XM_027337945.1"/>
</dbReference>
<accession>A0A6P6XL97</accession>
<dbReference type="GeneID" id="113788487"/>
<dbReference type="AlphaFoldDB" id="A0A6P6XL97"/>
<dbReference type="KEGG" id="dpte:113788487"/>
<dbReference type="Pfam" id="PF13862">
    <property type="entry name" value="BCCIP"/>
    <property type="match status" value="1"/>
</dbReference>
<sequence length="307" mass="36195">MNHSNKNKRNLDLDQHSNDKSDDPVKRSKQNEDDREIVENLSDSEKNEIDEDDYDENNEDEELSDKEISIEFTAHDPIERDFHGIRCLLQQLWLKENIDISELTELVMKDTITTVIKQSIDEDEQPDEDEQNNDDEDDDNVFGVISIIPFNSHFNEKNCVQQIKNLLSSYLPKDNDISRKLNHSDAKCALIINERFVNLPSQISVPCYQQLLAELKQQTTSSKFEFDHIIMISKLSKNQNDLFYTNDEDEIFSERAETQFEYSVSKQSDTHSIDWNDDEKTFEPYRKLLLLTKERWIETINFLKNLF</sequence>
<proteinExistence type="inferred from homology"/>
<reference evidence="4" key="1">
    <citation type="submission" date="2025-08" db="UniProtKB">
        <authorList>
            <consortium name="RefSeq"/>
        </authorList>
    </citation>
    <scope>IDENTIFICATION</scope>
    <source>
        <strain evidence="4">Airmid</strain>
    </source>
</reference>
<keyword evidence="3" id="KW-1185">Reference proteome</keyword>
<feature type="compositionally biased region" description="Basic and acidic residues" evidence="2">
    <location>
        <begin position="9"/>
        <end position="32"/>
    </location>
</feature>
<gene>
    <name evidence="4" type="primary">LOC113788487</name>
</gene>
<feature type="compositionally biased region" description="Acidic residues" evidence="2">
    <location>
        <begin position="121"/>
        <end position="139"/>
    </location>
</feature>
<evidence type="ECO:0000256" key="2">
    <source>
        <dbReference type="SAM" id="MobiDB-lite"/>
    </source>
</evidence>
<dbReference type="PANTHER" id="PTHR13261">
    <property type="entry name" value="BRCA2 AND CDKN1A INTERACTING PROTEIN"/>
    <property type="match status" value="1"/>
</dbReference>
<dbReference type="GO" id="GO:0005634">
    <property type="term" value="C:nucleus"/>
    <property type="evidence" value="ECO:0007669"/>
    <property type="project" value="TreeGrafter"/>
</dbReference>